<reference evidence="3" key="1">
    <citation type="journal article" date="2019" name="Int. J. Syst. Evol. Microbiol.">
        <title>The Global Catalogue of Microorganisms (GCM) 10K type strain sequencing project: providing services to taxonomists for standard genome sequencing and annotation.</title>
        <authorList>
            <consortium name="The Broad Institute Genomics Platform"/>
            <consortium name="The Broad Institute Genome Sequencing Center for Infectious Disease"/>
            <person name="Wu L."/>
            <person name="Ma J."/>
        </authorList>
    </citation>
    <scope>NUCLEOTIDE SEQUENCE [LARGE SCALE GENOMIC DNA]</scope>
    <source>
        <strain evidence="3">CCUG 59189</strain>
    </source>
</reference>
<proteinExistence type="predicted"/>
<dbReference type="EMBL" id="JBHTLM010000001">
    <property type="protein sequence ID" value="MFD1174967.1"/>
    <property type="molecule type" value="Genomic_DNA"/>
</dbReference>
<gene>
    <name evidence="2" type="ORF">ACFQ3W_01420</name>
</gene>
<evidence type="ECO:0000256" key="1">
    <source>
        <dbReference type="SAM" id="MobiDB-lite"/>
    </source>
</evidence>
<sequence>MEGVVGKCARAGPNDDRPNQYAGRGQERPSKRWSNWAKATERRWGGCKWARAAPERMTNVPGAVLEWVANVPRAALGQRDAQSLV</sequence>
<protein>
    <submittedName>
        <fullName evidence="2">Uncharacterized protein</fullName>
    </submittedName>
</protein>
<dbReference type="Proteomes" id="UP001597262">
    <property type="component" value="Unassembled WGS sequence"/>
</dbReference>
<evidence type="ECO:0000313" key="3">
    <source>
        <dbReference type="Proteomes" id="UP001597262"/>
    </source>
</evidence>
<evidence type="ECO:0000313" key="2">
    <source>
        <dbReference type="EMBL" id="MFD1174967.1"/>
    </source>
</evidence>
<comment type="caution">
    <text evidence="2">The sequence shown here is derived from an EMBL/GenBank/DDBJ whole genome shotgun (WGS) entry which is preliminary data.</text>
</comment>
<feature type="region of interest" description="Disordered" evidence="1">
    <location>
        <begin position="1"/>
        <end position="39"/>
    </location>
</feature>
<accession>A0ABW3RR87</accession>
<name>A0ABW3RR87_9BACL</name>
<dbReference type="RefSeq" id="WP_379315861.1">
    <property type="nucleotide sequence ID" value="NZ_JBHTLM010000001.1"/>
</dbReference>
<organism evidence="2 3">
    <name type="scientific">Paenibacillus puldeungensis</name>
    <dbReference type="NCBI Taxonomy" id="696536"/>
    <lineage>
        <taxon>Bacteria</taxon>
        <taxon>Bacillati</taxon>
        <taxon>Bacillota</taxon>
        <taxon>Bacilli</taxon>
        <taxon>Bacillales</taxon>
        <taxon>Paenibacillaceae</taxon>
        <taxon>Paenibacillus</taxon>
    </lineage>
</organism>
<keyword evidence="3" id="KW-1185">Reference proteome</keyword>